<evidence type="ECO:0000313" key="4">
    <source>
        <dbReference type="Proteomes" id="UP000025047"/>
    </source>
</evidence>
<organism evidence="3 4">
    <name type="scientific">Limimaricola hongkongensis DSM 17492</name>
    <dbReference type="NCBI Taxonomy" id="1122180"/>
    <lineage>
        <taxon>Bacteria</taxon>
        <taxon>Pseudomonadati</taxon>
        <taxon>Pseudomonadota</taxon>
        <taxon>Alphaproteobacteria</taxon>
        <taxon>Rhodobacterales</taxon>
        <taxon>Paracoccaceae</taxon>
        <taxon>Limimaricola</taxon>
    </lineage>
</organism>
<keyword evidence="4" id="KW-1185">Reference proteome</keyword>
<protein>
    <submittedName>
        <fullName evidence="3">Flp pilus assembly protein TadG</fullName>
    </submittedName>
</protein>
<proteinExistence type="predicted"/>
<dbReference type="AlphaFoldDB" id="A0A017HEB8"/>
<dbReference type="HOGENOM" id="CLU_111553_1_0_5"/>
<dbReference type="EMBL" id="APGJ01000004">
    <property type="protein sequence ID" value="EYD72706.1"/>
    <property type="molecule type" value="Genomic_DNA"/>
</dbReference>
<evidence type="ECO:0000259" key="2">
    <source>
        <dbReference type="Pfam" id="PF07811"/>
    </source>
</evidence>
<evidence type="ECO:0000313" key="3">
    <source>
        <dbReference type="EMBL" id="EYD72706.1"/>
    </source>
</evidence>
<sequence length="176" mass="19054">MTRVMAGWRRLVGAREGAATIEFALIFPMLMLVLASTYELGMITLRQVMLDRGLEITVREIRLGQLTPVTHAQVSASICAHALLLPDCAANLRLEMMPLDPRAWVAPPAGADCIDRADDTVPVRRFVAGVENQLMLLRACSLFDPYFPTTGLGATLPRQSGGAYALASASAFVIEP</sequence>
<gene>
    <name evidence="3" type="ORF">Lokhon_01509</name>
</gene>
<dbReference type="PATRIC" id="fig|1122180.6.peg.1488"/>
<evidence type="ECO:0000256" key="1">
    <source>
        <dbReference type="SAM" id="Phobius"/>
    </source>
</evidence>
<dbReference type="eggNOG" id="COG4961">
    <property type="taxonomic scope" value="Bacteria"/>
</dbReference>
<accession>A0A017HEB8</accession>
<dbReference type="STRING" id="1122180.Lokhon_01509"/>
<dbReference type="Proteomes" id="UP000025047">
    <property type="component" value="Unassembled WGS sequence"/>
</dbReference>
<name>A0A017HEB8_9RHOB</name>
<reference evidence="3 4" key="1">
    <citation type="submission" date="2013-03" db="EMBL/GenBank/DDBJ databases">
        <authorList>
            <person name="Fiebig A."/>
            <person name="Goeker M."/>
            <person name="Klenk H.-P.P."/>
        </authorList>
    </citation>
    <scope>NUCLEOTIDE SEQUENCE [LARGE SCALE GENOMIC DNA]</scope>
    <source>
        <strain evidence="3 4">DSM 17492</strain>
    </source>
</reference>
<comment type="caution">
    <text evidence="3">The sequence shown here is derived from an EMBL/GenBank/DDBJ whole genome shotgun (WGS) entry which is preliminary data.</text>
</comment>
<keyword evidence="1" id="KW-0472">Membrane</keyword>
<keyword evidence="1" id="KW-1133">Transmembrane helix</keyword>
<keyword evidence="1" id="KW-0812">Transmembrane</keyword>
<dbReference type="Pfam" id="PF07811">
    <property type="entry name" value="TadE"/>
    <property type="match status" value="1"/>
</dbReference>
<feature type="transmembrane region" description="Helical" evidence="1">
    <location>
        <begin position="20"/>
        <end position="40"/>
    </location>
</feature>
<dbReference type="InterPro" id="IPR012495">
    <property type="entry name" value="TadE-like_dom"/>
</dbReference>
<dbReference type="OrthoDB" id="7907064at2"/>
<feature type="domain" description="TadE-like" evidence="2">
    <location>
        <begin position="17"/>
        <end position="52"/>
    </location>
</feature>